<proteinExistence type="predicted"/>
<feature type="region of interest" description="Disordered" evidence="1">
    <location>
        <begin position="65"/>
        <end position="88"/>
    </location>
</feature>
<protein>
    <submittedName>
        <fullName evidence="3">Uncharacterized protein</fullName>
    </submittedName>
</protein>
<accession>A0A7S2ZHM9</accession>
<gene>
    <name evidence="2" type="ORF">RMAR00112_LOCUS7910</name>
    <name evidence="3" type="ORF">RMAR00112_LOCUS7912</name>
</gene>
<evidence type="ECO:0000256" key="1">
    <source>
        <dbReference type="SAM" id="MobiDB-lite"/>
    </source>
</evidence>
<dbReference type="EMBL" id="HBHW01010408">
    <property type="protein sequence ID" value="CAE0039951.1"/>
    <property type="molecule type" value="Transcribed_RNA"/>
</dbReference>
<evidence type="ECO:0000313" key="3">
    <source>
        <dbReference type="EMBL" id="CAE0039953.1"/>
    </source>
</evidence>
<sequence>MVPVLTDVLLFLRALNVSLKSLIARTTPLLSYRFGRALVAVHLLITGSENDDRIPCPLLFRSLRDPERSQNVSPLPNSTPSPSSSRLTVFPVSVPDSAHTASSNRLDGFAVLCLQNLERIALML</sequence>
<dbReference type="EMBL" id="HBHW01010410">
    <property type="protein sequence ID" value="CAE0039953.1"/>
    <property type="molecule type" value="Transcribed_RNA"/>
</dbReference>
<reference evidence="3" key="1">
    <citation type="submission" date="2021-01" db="EMBL/GenBank/DDBJ databases">
        <authorList>
            <person name="Corre E."/>
            <person name="Pelletier E."/>
            <person name="Niang G."/>
            <person name="Scheremetjew M."/>
            <person name="Finn R."/>
            <person name="Kale V."/>
            <person name="Holt S."/>
            <person name="Cochrane G."/>
            <person name="Meng A."/>
            <person name="Brown T."/>
            <person name="Cohen L."/>
        </authorList>
    </citation>
    <scope>NUCLEOTIDE SEQUENCE</scope>
    <source>
        <strain evidence="3">CCMP 769</strain>
    </source>
</reference>
<organism evidence="3">
    <name type="scientific">Rhodosorus marinus</name>
    <dbReference type="NCBI Taxonomy" id="101924"/>
    <lineage>
        <taxon>Eukaryota</taxon>
        <taxon>Rhodophyta</taxon>
        <taxon>Stylonematophyceae</taxon>
        <taxon>Stylonematales</taxon>
        <taxon>Stylonemataceae</taxon>
        <taxon>Rhodosorus</taxon>
    </lineage>
</organism>
<evidence type="ECO:0000313" key="2">
    <source>
        <dbReference type="EMBL" id="CAE0039951.1"/>
    </source>
</evidence>
<feature type="compositionally biased region" description="Low complexity" evidence="1">
    <location>
        <begin position="73"/>
        <end position="85"/>
    </location>
</feature>
<name>A0A7S2ZHM9_9RHOD</name>
<dbReference type="AlphaFoldDB" id="A0A7S2ZHM9"/>